<feature type="region of interest" description="Disordered" evidence="2">
    <location>
        <begin position="190"/>
        <end position="211"/>
    </location>
</feature>
<keyword evidence="4" id="KW-1185">Reference proteome</keyword>
<accession>A0A1Y2HKB5</accession>
<gene>
    <name evidence="3" type="ORF">BCR44DRAFT_380056</name>
</gene>
<keyword evidence="1" id="KW-0175">Coiled coil</keyword>
<evidence type="ECO:0000313" key="3">
    <source>
        <dbReference type="EMBL" id="ORZ35058.1"/>
    </source>
</evidence>
<protein>
    <submittedName>
        <fullName evidence="3">Uncharacterized protein</fullName>
    </submittedName>
</protein>
<feature type="region of interest" description="Disordered" evidence="2">
    <location>
        <begin position="260"/>
        <end position="321"/>
    </location>
</feature>
<dbReference type="EMBL" id="MCFL01000024">
    <property type="protein sequence ID" value="ORZ35058.1"/>
    <property type="molecule type" value="Genomic_DNA"/>
</dbReference>
<feature type="non-terminal residue" evidence="3">
    <location>
        <position position="621"/>
    </location>
</feature>
<organism evidence="3 4">
    <name type="scientific">Catenaria anguillulae PL171</name>
    <dbReference type="NCBI Taxonomy" id="765915"/>
    <lineage>
        <taxon>Eukaryota</taxon>
        <taxon>Fungi</taxon>
        <taxon>Fungi incertae sedis</taxon>
        <taxon>Blastocladiomycota</taxon>
        <taxon>Blastocladiomycetes</taxon>
        <taxon>Blastocladiales</taxon>
        <taxon>Catenariaceae</taxon>
        <taxon>Catenaria</taxon>
    </lineage>
</organism>
<evidence type="ECO:0000313" key="4">
    <source>
        <dbReference type="Proteomes" id="UP000193411"/>
    </source>
</evidence>
<reference evidence="3 4" key="1">
    <citation type="submission" date="2016-07" db="EMBL/GenBank/DDBJ databases">
        <title>Pervasive Adenine N6-methylation of Active Genes in Fungi.</title>
        <authorList>
            <consortium name="DOE Joint Genome Institute"/>
            <person name="Mondo S.J."/>
            <person name="Dannebaum R.O."/>
            <person name="Kuo R.C."/>
            <person name="Labutti K."/>
            <person name="Haridas S."/>
            <person name="Kuo A."/>
            <person name="Salamov A."/>
            <person name="Ahrendt S.R."/>
            <person name="Lipzen A."/>
            <person name="Sullivan W."/>
            <person name="Andreopoulos W.B."/>
            <person name="Clum A."/>
            <person name="Lindquist E."/>
            <person name="Daum C."/>
            <person name="Ramamoorthy G.K."/>
            <person name="Gryganskyi A."/>
            <person name="Culley D."/>
            <person name="Magnuson J.K."/>
            <person name="James T.Y."/>
            <person name="O'Malley M.A."/>
            <person name="Stajich J.E."/>
            <person name="Spatafora J.W."/>
            <person name="Visel A."/>
            <person name="Grigoriev I.V."/>
        </authorList>
    </citation>
    <scope>NUCLEOTIDE SEQUENCE [LARGE SCALE GENOMIC DNA]</scope>
    <source>
        <strain evidence="3 4">PL171</strain>
    </source>
</reference>
<dbReference type="AlphaFoldDB" id="A0A1Y2HKB5"/>
<dbReference type="Proteomes" id="UP000193411">
    <property type="component" value="Unassembled WGS sequence"/>
</dbReference>
<sequence length="621" mass="66937">MQVPGRLTFRLCHRSSRGRMSTRIVCAHRVMFFAHFGFDPVPTQLHDSLLFEYCKQLQDQQRLLSESTQDLNAKVDAMMSQYQGVIKENESLRQEREQLILIKDKIQSLANGLYMESKAARAQLAHLGEPDFPAPHSAILDSVVDAVNATCPDMYDLSMFSTKWRTDPVAALNEARERPKTAQVDKRVDWKGTSGKKGGGAAGEMAGSARKLSKTIQEVAAAVRKYLDMHEATDAGNPLKVLLQVMADAVEIARQDAGEGNGAVGASAVQPATGSSLPAPTAARKAKPSKSKAKKPTSLPPNPLGSNTIAPQASPPPSSTVHCCNQMSTLMAKVDAVTLEYQERTITYEMSAKVLNARVDLAQAEAKVAATELKHERADLQMTKIELKHAKVELELAKSKLEKAELQTQAAKAEADLVRSVLDKATTEARQALAQMQVREAENRALHAIATTYHARLESGQHLWHKLRAATSASLSHAAATIKRLQYENAALRTKLDRALATSALAEQVAVHLDTQVRALRGEFAAMVQHWTLGGEWNVPVPVNAGAVMMMDAQEQTRGPALGGAATRRRTDSFIGGGSALGTAPAGLMRDHGSGTNLPELAVSLGLTPQAGPTVADLSVD</sequence>
<comment type="caution">
    <text evidence="3">The sequence shown here is derived from an EMBL/GenBank/DDBJ whole genome shotgun (WGS) entry which is preliminary data.</text>
</comment>
<evidence type="ECO:0000256" key="1">
    <source>
        <dbReference type="SAM" id="Coils"/>
    </source>
</evidence>
<proteinExistence type="predicted"/>
<feature type="compositionally biased region" description="Basic residues" evidence="2">
    <location>
        <begin position="284"/>
        <end position="295"/>
    </location>
</feature>
<feature type="coiled-coil region" evidence="1">
    <location>
        <begin position="354"/>
        <end position="444"/>
    </location>
</feature>
<evidence type="ECO:0000256" key="2">
    <source>
        <dbReference type="SAM" id="MobiDB-lite"/>
    </source>
</evidence>
<name>A0A1Y2HKB5_9FUNG</name>